<organism evidence="2">
    <name type="scientific">Anguilla anguilla</name>
    <name type="common">European freshwater eel</name>
    <name type="synonym">Muraena anguilla</name>
    <dbReference type="NCBI Taxonomy" id="7936"/>
    <lineage>
        <taxon>Eukaryota</taxon>
        <taxon>Metazoa</taxon>
        <taxon>Chordata</taxon>
        <taxon>Craniata</taxon>
        <taxon>Vertebrata</taxon>
        <taxon>Euteleostomi</taxon>
        <taxon>Actinopterygii</taxon>
        <taxon>Neopterygii</taxon>
        <taxon>Teleostei</taxon>
        <taxon>Anguilliformes</taxon>
        <taxon>Anguillidae</taxon>
        <taxon>Anguilla</taxon>
    </lineage>
</organism>
<reference evidence="2" key="2">
    <citation type="journal article" date="2015" name="Fish Shellfish Immunol.">
        <title>Early steps in the European eel (Anguilla anguilla)-Vibrio vulnificus interaction in the gills: Role of the RtxA13 toxin.</title>
        <authorList>
            <person name="Callol A."/>
            <person name="Pajuelo D."/>
            <person name="Ebbesson L."/>
            <person name="Teles M."/>
            <person name="MacKenzie S."/>
            <person name="Amaro C."/>
        </authorList>
    </citation>
    <scope>NUCLEOTIDE SEQUENCE</scope>
</reference>
<dbReference type="AlphaFoldDB" id="A0A0E9PL54"/>
<keyword evidence="1" id="KW-1133">Transmembrane helix</keyword>
<evidence type="ECO:0000256" key="1">
    <source>
        <dbReference type="SAM" id="Phobius"/>
    </source>
</evidence>
<feature type="transmembrane region" description="Helical" evidence="1">
    <location>
        <begin position="12"/>
        <end position="30"/>
    </location>
</feature>
<evidence type="ECO:0000313" key="2">
    <source>
        <dbReference type="EMBL" id="JAH04800.1"/>
    </source>
</evidence>
<accession>A0A0E9PL54</accession>
<keyword evidence="1" id="KW-0812">Transmembrane</keyword>
<protein>
    <submittedName>
        <fullName evidence="2">Uncharacterized protein</fullName>
    </submittedName>
</protein>
<dbReference type="EMBL" id="GBXM01103777">
    <property type="protein sequence ID" value="JAH04800.1"/>
    <property type="molecule type" value="Transcribed_RNA"/>
</dbReference>
<name>A0A0E9PL54_ANGAN</name>
<reference evidence="2" key="1">
    <citation type="submission" date="2014-11" db="EMBL/GenBank/DDBJ databases">
        <authorList>
            <person name="Amaro Gonzalez C."/>
        </authorList>
    </citation>
    <scope>NUCLEOTIDE SEQUENCE</scope>
</reference>
<proteinExistence type="predicted"/>
<keyword evidence="1" id="KW-0472">Membrane</keyword>
<sequence>MNGCITNNNNMNIIIVILMIILLLLLSLILKNDCSIKMMDRKITSNYSISTGL</sequence>